<name>A0ABQ2I8D5_9BACT</name>
<comment type="caution">
    <text evidence="4">The sequence shown here is derived from an EMBL/GenBank/DDBJ whole genome shotgun (WGS) entry which is preliminary data.</text>
</comment>
<keyword evidence="5" id="KW-1185">Reference proteome</keyword>
<gene>
    <name evidence="4" type="ORF">GCM10010967_41380</name>
</gene>
<reference evidence="5" key="1">
    <citation type="journal article" date="2019" name="Int. J. Syst. Evol. Microbiol.">
        <title>The Global Catalogue of Microorganisms (GCM) 10K type strain sequencing project: providing services to taxonomists for standard genome sequencing and annotation.</title>
        <authorList>
            <consortium name="The Broad Institute Genomics Platform"/>
            <consortium name="The Broad Institute Genome Sequencing Center for Infectious Disease"/>
            <person name="Wu L."/>
            <person name="Ma J."/>
        </authorList>
    </citation>
    <scope>NUCLEOTIDE SEQUENCE [LARGE SCALE GENOMIC DNA]</scope>
    <source>
        <strain evidence="5">CGMCC 1.6375</strain>
    </source>
</reference>
<evidence type="ECO:0000256" key="2">
    <source>
        <dbReference type="PROSITE-ProRule" id="PRU00169"/>
    </source>
</evidence>
<dbReference type="RefSeq" id="WP_019940747.1">
    <property type="nucleotide sequence ID" value="NZ_BMLI01000002.1"/>
</dbReference>
<dbReference type="CDD" id="cd17569">
    <property type="entry name" value="REC_HupR-like"/>
    <property type="match status" value="1"/>
</dbReference>
<feature type="modified residue" description="4-aspartylphosphate" evidence="2">
    <location>
        <position position="57"/>
    </location>
</feature>
<dbReference type="Gene3D" id="3.40.50.2300">
    <property type="match status" value="1"/>
</dbReference>
<dbReference type="SUPFAM" id="SSF52172">
    <property type="entry name" value="CheY-like"/>
    <property type="match status" value="1"/>
</dbReference>
<evidence type="ECO:0000259" key="3">
    <source>
        <dbReference type="PROSITE" id="PS50110"/>
    </source>
</evidence>
<feature type="domain" description="Response regulatory" evidence="3">
    <location>
        <begin position="8"/>
        <end position="123"/>
    </location>
</feature>
<dbReference type="InterPro" id="IPR050595">
    <property type="entry name" value="Bact_response_regulator"/>
</dbReference>
<protein>
    <recommendedName>
        <fullName evidence="3">Response regulatory domain-containing protein</fullName>
    </recommendedName>
</protein>
<dbReference type="Proteomes" id="UP000632339">
    <property type="component" value="Unassembled WGS sequence"/>
</dbReference>
<keyword evidence="1 2" id="KW-0597">Phosphoprotein</keyword>
<proteinExistence type="predicted"/>
<dbReference type="InterPro" id="IPR011006">
    <property type="entry name" value="CheY-like_superfamily"/>
</dbReference>
<dbReference type="SMART" id="SM00448">
    <property type="entry name" value="REC"/>
    <property type="match status" value="1"/>
</dbReference>
<dbReference type="InterPro" id="IPR001789">
    <property type="entry name" value="Sig_transdc_resp-reg_receiver"/>
</dbReference>
<accession>A0ABQ2I8D5</accession>
<dbReference type="Pfam" id="PF00072">
    <property type="entry name" value="Response_reg"/>
    <property type="match status" value="1"/>
</dbReference>
<dbReference type="EMBL" id="BMLI01000002">
    <property type="protein sequence ID" value="GGN02467.1"/>
    <property type="molecule type" value="Genomic_DNA"/>
</dbReference>
<organism evidence="4 5">
    <name type="scientific">Dyadobacter beijingensis</name>
    <dbReference type="NCBI Taxonomy" id="365489"/>
    <lineage>
        <taxon>Bacteria</taxon>
        <taxon>Pseudomonadati</taxon>
        <taxon>Bacteroidota</taxon>
        <taxon>Cytophagia</taxon>
        <taxon>Cytophagales</taxon>
        <taxon>Spirosomataceae</taxon>
        <taxon>Dyadobacter</taxon>
    </lineage>
</organism>
<sequence length="154" mass="17482">MATSKSINVLYVDDEIHNLNSFKATFRKEFNVLTASSVTEGLEVLKNTKDIQIVITDQRMPMTTGVEFLTEVLRKYPDILRVLLTGFTDATAISDALGTGLAHYRMEKPWDEEQIRVVINAAYEISLLRKTGLRAQYIDVAIELDFILRQNLLS</sequence>
<dbReference type="PROSITE" id="PS50110">
    <property type="entry name" value="RESPONSE_REGULATORY"/>
    <property type="match status" value="1"/>
</dbReference>
<dbReference type="PANTHER" id="PTHR44591:SF19">
    <property type="entry name" value="TWO-COMPONENT RESPONSE REGULATOR-RELATED"/>
    <property type="match status" value="1"/>
</dbReference>
<evidence type="ECO:0000313" key="5">
    <source>
        <dbReference type="Proteomes" id="UP000632339"/>
    </source>
</evidence>
<evidence type="ECO:0000313" key="4">
    <source>
        <dbReference type="EMBL" id="GGN02467.1"/>
    </source>
</evidence>
<evidence type="ECO:0000256" key="1">
    <source>
        <dbReference type="ARBA" id="ARBA00022553"/>
    </source>
</evidence>
<dbReference type="PANTHER" id="PTHR44591">
    <property type="entry name" value="STRESS RESPONSE REGULATOR PROTEIN 1"/>
    <property type="match status" value="1"/>
</dbReference>